<name>A0A218WF42_PUNGR</name>
<comment type="similarity">
    <text evidence="1">Belongs to the NPH3 family.</text>
</comment>
<reference evidence="4" key="1">
    <citation type="journal article" date="2017" name="Plant J.">
        <title>The pomegranate (Punica granatum L.) genome and the genomics of punicalagin biosynthesis.</title>
        <authorList>
            <person name="Qin G."/>
            <person name="Xu C."/>
            <person name="Ming R."/>
            <person name="Tang H."/>
            <person name="Guyot R."/>
            <person name="Kramer E.M."/>
            <person name="Hu Y."/>
            <person name="Yi X."/>
            <person name="Qi Y."/>
            <person name="Xu X."/>
            <person name="Gao Z."/>
            <person name="Pan H."/>
            <person name="Jian J."/>
            <person name="Tian Y."/>
            <person name="Yue Z."/>
            <person name="Xu Y."/>
        </authorList>
    </citation>
    <scope>NUCLEOTIDE SEQUENCE [LARGE SCALE GENOMIC DNA]</scope>
    <source>
        <strain evidence="4">cv. Dabenzi</strain>
    </source>
</reference>
<evidence type="ECO:0000313" key="3">
    <source>
        <dbReference type="EMBL" id="OWM71109.1"/>
    </source>
</evidence>
<gene>
    <name evidence="3" type="ORF">CDL15_Pgr011236</name>
</gene>
<evidence type="ECO:0000256" key="1">
    <source>
        <dbReference type="PROSITE-ProRule" id="PRU00982"/>
    </source>
</evidence>
<dbReference type="Pfam" id="PF03000">
    <property type="entry name" value="NPH3"/>
    <property type="match status" value="1"/>
</dbReference>
<evidence type="ECO:0000313" key="4">
    <source>
        <dbReference type="Proteomes" id="UP000197138"/>
    </source>
</evidence>
<comment type="caution">
    <text evidence="3">The sequence shown here is derived from an EMBL/GenBank/DDBJ whole genome shotgun (WGS) entry which is preliminary data.</text>
</comment>
<dbReference type="GO" id="GO:0016567">
    <property type="term" value="P:protein ubiquitination"/>
    <property type="evidence" value="ECO:0007669"/>
    <property type="project" value="UniProtKB-UniPathway"/>
</dbReference>
<protein>
    <recommendedName>
        <fullName evidence="2">NPH3 domain-containing protein</fullName>
    </recommendedName>
</protein>
<dbReference type="EMBL" id="MTKT01004486">
    <property type="protein sequence ID" value="OWM71109.1"/>
    <property type="molecule type" value="Genomic_DNA"/>
</dbReference>
<dbReference type="AlphaFoldDB" id="A0A218WF42"/>
<proteinExistence type="inferred from homology"/>
<dbReference type="Proteomes" id="UP000197138">
    <property type="component" value="Unassembled WGS sequence"/>
</dbReference>
<feature type="domain" description="NPH3" evidence="2">
    <location>
        <begin position="1"/>
        <end position="74"/>
    </location>
</feature>
<dbReference type="UniPathway" id="UPA00143"/>
<evidence type="ECO:0000259" key="2">
    <source>
        <dbReference type="PROSITE" id="PS51649"/>
    </source>
</evidence>
<dbReference type="PROSITE" id="PS51649">
    <property type="entry name" value="NPH3"/>
    <property type="match status" value="1"/>
</dbReference>
<accession>A0A218WF42</accession>
<dbReference type="InterPro" id="IPR027356">
    <property type="entry name" value="NPH3_dom"/>
</dbReference>
<sequence length="74" mass="8213">MQLDQATLEDFLMPNLPHSMETLYNENCVRRLLKHFFAMDQAASCAGGASSCSVDDDEQSIPIIDSDHDGCEAY</sequence>
<organism evidence="3 4">
    <name type="scientific">Punica granatum</name>
    <name type="common">Pomegranate</name>
    <dbReference type="NCBI Taxonomy" id="22663"/>
    <lineage>
        <taxon>Eukaryota</taxon>
        <taxon>Viridiplantae</taxon>
        <taxon>Streptophyta</taxon>
        <taxon>Embryophyta</taxon>
        <taxon>Tracheophyta</taxon>
        <taxon>Spermatophyta</taxon>
        <taxon>Magnoliopsida</taxon>
        <taxon>eudicotyledons</taxon>
        <taxon>Gunneridae</taxon>
        <taxon>Pentapetalae</taxon>
        <taxon>rosids</taxon>
        <taxon>malvids</taxon>
        <taxon>Myrtales</taxon>
        <taxon>Lythraceae</taxon>
        <taxon>Punica</taxon>
    </lineage>
</organism>